<sequence>MNIRANRYNDPSLGAAFESLAGMFAPMSGSDVAGYAAADLNRQQAARQAQQLSLIDMFASGEGPIDDRAGIAAGLYTPNQSWGAVQMGDATNRRGQDLTREAAIYGHDQALAGTKYTSDNTLKGNIFGHVSAPLAQGEVRQVPDDVAAWATGGNVGGIDQAGAPKPLSKTEVEGQLLGQAALDDPDFANWVLGGSKDPVNAVDADGNAILARPHEAAGMGVYEDRSKIPGIKSVRTPDGRVTGAVEDHGGYVEARTGNPLPAGTIPFSANATGDADAMGLGRTPQNRIQTDLLEVEAAKSTANRLLPLLQENPGALGAVGWLQGTAQDAISTGGEIGQLFGNGYHDVFQDIQNGVADAGLIGAGGVLNPALPRIDFLKNLFVYQIAKVQSGERLSNEDVKNWRQSLGLDGGLSNAFRGTNALDEAITMLNTREATLRQSLEQNSVASTGPVPGLGDGSTTTPPPANQAGGNDDLFRKYGLQP</sequence>
<reference evidence="2 3" key="1">
    <citation type="submission" date="2016-10" db="EMBL/GenBank/DDBJ databases">
        <authorList>
            <person name="de Groot N.N."/>
        </authorList>
    </citation>
    <scope>NUCLEOTIDE SEQUENCE [LARGE SCALE GENOMIC DNA]</scope>
    <source>
        <strain evidence="2 3">DSM 8512</strain>
    </source>
</reference>
<protein>
    <submittedName>
        <fullName evidence="2">Uncharacterized protein</fullName>
    </submittedName>
</protein>
<dbReference type="RefSeq" id="WP_090611057.1">
    <property type="nucleotide sequence ID" value="NZ_CP067124.1"/>
</dbReference>
<proteinExistence type="predicted"/>
<dbReference type="STRING" id="34002.SAMN04489859_1006156"/>
<name>A0A1H8GF17_9RHOB</name>
<dbReference type="OrthoDB" id="8421506at2"/>
<organism evidence="2 3">
    <name type="scientific">Paracoccus alcaliphilus</name>
    <dbReference type="NCBI Taxonomy" id="34002"/>
    <lineage>
        <taxon>Bacteria</taxon>
        <taxon>Pseudomonadati</taxon>
        <taxon>Pseudomonadota</taxon>
        <taxon>Alphaproteobacteria</taxon>
        <taxon>Rhodobacterales</taxon>
        <taxon>Paracoccaceae</taxon>
        <taxon>Paracoccus</taxon>
    </lineage>
</organism>
<accession>A0A1H8GF17</accession>
<dbReference type="AlphaFoldDB" id="A0A1H8GF17"/>
<evidence type="ECO:0000313" key="3">
    <source>
        <dbReference type="Proteomes" id="UP000199054"/>
    </source>
</evidence>
<keyword evidence="3" id="KW-1185">Reference proteome</keyword>
<evidence type="ECO:0000256" key="1">
    <source>
        <dbReference type="SAM" id="MobiDB-lite"/>
    </source>
</evidence>
<dbReference type="EMBL" id="FODE01000006">
    <property type="protein sequence ID" value="SEN42563.1"/>
    <property type="molecule type" value="Genomic_DNA"/>
</dbReference>
<dbReference type="Proteomes" id="UP000199054">
    <property type="component" value="Unassembled WGS sequence"/>
</dbReference>
<gene>
    <name evidence="2" type="ORF">SAMN04489859_1006156</name>
</gene>
<feature type="region of interest" description="Disordered" evidence="1">
    <location>
        <begin position="440"/>
        <end position="482"/>
    </location>
</feature>
<evidence type="ECO:0000313" key="2">
    <source>
        <dbReference type="EMBL" id="SEN42563.1"/>
    </source>
</evidence>